<keyword evidence="1" id="KW-0560">Oxidoreductase</keyword>
<dbReference type="Proteomes" id="UP001500416">
    <property type="component" value="Unassembled WGS sequence"/>
</dbReference>
<dbReference type="NCBIfam" id="TIGR03666">
    <property type="entry name" value="Rv2061_F420"/>
    <property type="match status" value="1"/>
</dbReference>
<gene>
    <name evidence="2" type="ORF">GCM10010492_30540</name>
</gene>
<protein>
    <submittedName>
        <fullName evidence="2">PPOX class F420-dependent oxidoreductase</fullName>
    </submittedName>
</protein>
<comment type="caution">
    <text evidence="2">The sequence shown here is derived from an EMBL/GenBank/DDBJ whole genome shotgun (WGS) entry which is preliminary data.</text>
</comment>
<dbReference type="InterPro" id="IPR012349">
    <property type="entry name" value="Split_barrel_FMN-bd"/>
</dbReference>
<keyword evidence="3" id="KW-1185">Reference proteome</keyword>
<dbReference type="RefSeq" id="WP_343934447.1">
    <property type="nucleotide sequence ID" value="NZ_BAAABU010000005.1"/>
</dbReference>
<sequence>MSLGDEKYVLLTTFRKDGTAVPTPLWAVREGDAVLVWTPVDSGKVKRIRRSGDVEVAPCDFKGNPTGPAVKAKARLLDEPGSDRVRRLIGRKYGVMGKVTVFGSKLRRGKNGTVGIEIVPST</sequence>
<dbReference type="EMBL" id="BAAABU010000005">
    <property type="protein sequence ID" value="GAA0229969.1"/>
    <property type="molecule type" value="Genomic_DNA"/>
</dbReference>
<evidence type="ECO:0000256" key="1">
    <source>
        <dbReference type="ARBA" id="ARBA00023002"/>
    </source>
</evidence>
<proteinExistence type="predicted"/>
<dbReference type="InterPro" id="IPR019965">
    <property type="entry name" value="PPOX_F420-dep_Rv2061_put"/>
</dbReference>
<organism evidence="2 3">
    <name type="scientific">Saccharothrix mutabilis subsp. mutabilis</name>
    <dbReference type="NCBI Taxonomy" id="66855"/>
    <lineage>
        <taxon>Bacteria</taxon>
        <taxon>Bacillati</taxon>
        <taxon>Actinomycetota</taxon>
        <taxon>Actinomycetes</taxon>
        <taxon>Pseudonocardiales</taxon>
        <taxon>Pseudonocardiaceae</taxon>
        <taxon>Saccharothrix</taxon>
    </lineage>
</organism>
<accession>A0ABP3DGQ3</accession>
<evidence type="ECO:0000313" key="3">
    <source>
        <dbReference type="Proteomes" id="UP001500416"/>
    </source>
</evidence>
<dbReference type="InterPro" id="IPR052019">
    <property type="entry name" value="F420H2_bilvrd_red/Heme_oxyg"/>
</dbReference>
<dbReference type="SUPFAM" id="SSF50475">
    <property type="entry name" value="FMN-binding split barrel"/>
    <property type="match status" value="1"/>
</dbReference>
<evidence type="ECO:0000313" key="2">
    <source>
        <dbReference type="EMBL" id="GAA0229969.1"/>
    </source>
</evidence>
<reference evidence="3" key="1">
    <citation type="journal article" date="2019" name="Int. J. Syst. Evol. Microbiol.">
        <title>The Global Catalogue of Microorganisms (GCM) 10K type strain sequencing project: providing services to taxonomists for standard genome sequencing and annotation.</title>
        <authorList>
            <consortium name="The Broad Institute Genomics Platform"/>
            <consortium name="The Broad Institute Genome Sequencing Center for Infectious Disease"/>
            <person name="Wu L."/>
            <person name="Ma J."/>
        </authorList>
    </citation>
    <scope>NUCLEOTIDE SEQUENCE [LARGE SCALE GENOMIC DNA]</scope>
    <source>
        <strain evidence="3">JCM 3380</strain>
    </source>
</reference>
<name>A0ABP3DGQ3_9PSEU</name>
<dbReference type="Gene3D" id="2.30.110.10">
    <property type="entry name" value="Electron Transport, Fmn-binding Protein, Chain A"/>
    <property type="match status" value="1"/>
</dbReference>
<dbReference type="PANTHER" id="PTHR35176:SF11">
    <property type="entry name" value="PYRIDOXAMINE 5'-PHOSPHATE OXIDASE FAMILY PROTEIN"/>
    <property type="match status" value="1"/>
</dbReference>
<dbReference type="PANTHER" id="PTHR35176">
    <property type="entry name" value="HEME OXYGENASE HI_0854-RELATED"/>
    <property type="match status" value="1"/>
</dbReference>